<feature type="transmembrane region" description="Helical" evidence="6">
    <location>
        <begin position="184"/>
        <end position="202"/>
    </location>
</feature>
<feature type="domain" description="EamA" evidence="7">
    <location>
        <begin position="152"/>
        <end position="287"/>
    </location>
</feature>
<sequence length="308" mass="34296">MISKQFAKGLMFGCIAAFFYGLNPLFTLPLYQLGLTPDAVLFYRFGVASILLAIIMYQQKISFKLNKKEFLTLLLVGIIFAFSSLTLFISYQLIEAGIASTILFIYPLLVAVIMVLFFHERLNLLTMLAITLVILGVSLLYQNDNGTNLNPFGVLLVFISALTYAIYIIAVERSPLHNIPVLKLTFYGLFFGSLVFFIRLDFGTALPIDFSPTLLVNVLGLSVFTTIFSLVLMNHSIQMIGPTTASIIGALEPITALLVGVVIFNEQMTARIFLGIVLILSAIILTVSGKEILHFLFGGRHHHFRFRH</sequence>
<evidence type="ECO:0000313" key="9">
    <source>
        <dbReference type="Proteomes" id="UP001589769"/>
    </source>
</evidence>
<protein>
    <submittedName>
        <fullName evidence="8">DMT family transporter</fullName>
    </submittedName>
</protein>
<evidence type="ECO:0000259" key="7">
    <source>
        <dbReference type="Pfam" id="PF00892"/>
    </source>
</evidence>
<evidence type="ECO:0000313" key="8">
    <source>
        <dbReference type="EMBL" id="MFC0322532.1"/>
    </source>
</evidence>
<dbReference type="Proteomes" id="UP001589769">
    <property type="component" value="Unassembled WGS sequence"/>
</dbReference>
<name>A0ABV6HUH5_9PAST</name>
<feature type="domain" description="EamA" evidence="7">
    <location>
        <begin position="8"/>
        <end position="141"/>
    </location>
</feature>
<keyword evidence="5 6" id="KW-0472">Membrane</keyword>
<proteinExistence type="predicted"/>
<dbReference type="EMBL" id="JBHLWA010000013">
    <property type="protein sequence ID" value="MFC0322532.1"/>
    <property type="molecule type" value="Genomic_DNA"/>
</dbReference>
<keyword evidence="2" id="KW-1003">Cell membrane</keyword>
<feature type="transmembrane region" description="Helical" evidence="6">
    <location>
        <begin position="12"/>
        <end position="34"/>
    </location>
</feature>
<dbReference type="PANTHER" id="PTHR42920">
    <property type="entry name" value="OS03G0707200 PROTEIN-RELATED"/>
    <property type="match status" value="1"/>
</dbReference>
<comment type="subcellular location">
    <subcellularLocation>
        <location evidence="1">Cell membrane</location>
        <topology evidence="1">Multi-pass membrane protein</topology>
    </subcellularLocation>
</comment>
<dbReference type="InterPro" id="IPR000620">
    <property type="entry name" value="EamA_dom"/>
</dbReference>
<feature type="transmembrane region" description="Helical" evidence="6">
    <location>
        <begin position="214"/>
        <end position="233"/>
    </location>
</feature>
<evidence type="ECO:0000256" key="6">
    <source>
        <dbReference type="SAM" id="Phobius"/>
    </source>
</evidence>
<dbReference type="Pfam" id="PF00892">
    <property type="entry name" value="EamA"/>
    <property type="match status" value="2"/>
</dbReference>
<keyword evidence="3 6" id="KW-0812">Transmembrane</keyword>
<feature type="transmembrane region" description="Helical" evidence="6">
    <location>
        <begin position="97"/>
        <end position="117"/>
    </location>
</feature>
<dbReference type="InterPro" id="IPR051258">
    <property type="entry name" value="Diverse_Substrate_Transporter"/>
</dbReference>
<gene>
    <name evidence="8" type="ORF">ACFFHT_02975</name>
</gene>
<evidence type="ECO:0000256" key="3">
    <source>
        <dbReference type="ARBA" id="ARBA00022692"/>
    </source>
</evidence>
<organism evidence="8 9">
    <name type="scientific">Gallibacterium melopsittaci</name>
    <dbReference type="NCBI Taxonomy" id="516063"/>
    <lineage>
        <taxon>Bacteria</taxon>
        <taxon>Pseudomonadati</taxon>
        <taxon>Pseudomonadota</taxon>
        <taxon>Gammaproteobacteria</taxon>
        <taxon>Pasteurellales</taxon>
        <taxon>Pasteurellaceae</taxon>
        <taxon>Gallibacterium</taxon>
    </lineage>
</organism>
<dbReference type="SUPFAM" id="SSF103481">
    <property type="entry name" value="Multidrug resistance efflux transporter EmrE"/>
    <property type="match status" value="2"/>
</dbReference>
<dbReference type="RefSeq" id="WP_382373347.1">
    <property type="nucleotide sequence ID" value="NZ_JBHLWA010000013.1"/>
</dbReference>
<feature type="transmembrane region" description="Helical" evidence="6">
    <location>
        <begin position="245"/>
        <end position="264"/>
    </location>
</feature>
<evidence type="ECO:0000256" key="4">
    <source>
        <dbReference type="ARBA" id="ARBA00022989"/>
    </source>
</evidence>
<feature type="transmembrane region" description="Helical" evidence="6">
    <location>
        <begin position="153"/>
        <end position="172"/>
    </location>
</feature>
<dbReference type="Gene3D" id="1.10.3730.20">
    <property type="match status" value="1"/>
</dbReference>
<dbReference type="InterPro" id="IPR037185">
    <property type="entry name" value="EmrE-like"/>
</dbReference>
<accession>A0ABV6HUH5</accession>
<dbReference type="PANTHER" id="PTHR42920:SF29">
    <property type="entry name" value="MEMBRANE PROTEIN"/>
    <property type="match status" value="1"/>
</dbReference>
<feature type="transmembrane region" description="Helical" evidence="6">
    <location>
        <begin position="270"/>
        <end position="297"/>
    </location>
</feature>
<keyword evidence="4 6" id="KW-1133">Transmembrane helix</keyword>
<feature type="transmembrane region" description="Helical" evidence="6">
    <location>
        <begin position="70"/>
        <end position="91"/>
    </location>
</feature>
<keyword evidence="9" id="KW-1185">Reference proteome</keyword>
<evidence type="ECO:0000256" key="2">
    <source>
        <dbReference type="ARBA" id="ARBA00022475"/>
    </source>
</evidence>
<evidence type="ECO:0000256" key="1">
    <source>
        <dbReference type="ARBA" id="ARBA00004651"/>
    </source>
</evidence>
<feature type="transmembrane region" description="Helical" evidence="6">
    <location>
        <begin position="124"/>
        <end position="141"/>
    </location>
</feature>
<reference evidence="8 9" key="1">
    <citation type="submission" date="2024-09" db="EMBL/GenBank/DDBJ databases">
        <authorList>
            <person name="Sun Q."/>
            <person name="Mori K."/>
        </authorList>
    </citation>
    <scope>NUCLEOTIDE SEQUENCE [LARGE SCALE GENOMIC DNA]</scope>
    <source>
        <strain evidence="8 9">CCM 7538</strain>
    </source>
</reference>
<evidence type="ECO:0000256" key="5">
    <source>
        <dbReference type="ARBA" id="ARBA00023136"/>
    </source>
</evidence>
<feature type="transmembrane region" description="Helical" evidence="6">
    <location>
        <begin position="40"/>
        <end position="58"/>
    </location>
</feature>
<comment type="caution">
    <text evidence="8">The sequence shown here is derived from an EMBL/GenBank/DDBJ whole genome shotgun (WGS) entry which is preliminary data.</text>
</comment>